<feature type="compositionally biased region" description="Polar residues" evidence="1">
    <location>
        <begin position="45"/>
        <end position="56"/>
    </location>
</feature>
<dbReference type="EMBL" id="JAUEDM010000006">
    <property type="protein sequence ID" value="KAK3315151.1"/>
    <property type="molecule type" value="Genomic_DNA"/>
</dbReference>
<dbReference type="Proteomes" id="UP001283341">
    <property type="component" value="Unassembled WGS sequence"/>
</dbReference>
<name>A0AAE0M0X8_9PEZI</name>
<evidence type="ECO:0000313" key="3">
    <source>
        <dbReference type="Proteomes" id="UP001283341"/>
    </source>
</evidence>
<reference evidence="2" key="2">
    <citation type="submission" date="2023-06" db="EMBL/GenBank/DDBJ databases">
        <authorList>
            <consortium name="Lawrence Berkeley National Laboratory"/>
            <person name="Haridas S."/>
            <person name="Hensen N."/>
            <person name="Bonometti L."/>
            <person name="Westerberg I."/>
            <person name="Brannstrom I.O."/>
            <person name="Guillou S."/>
            <person name="Cros-Aarteil S."/>
            <person name="Calhoun S."/>
            <person name="Kuo A."/>
            <person name="Mondo S."/>
            <person name="Pangilinan J."/>
            <person name="Riley R."/>
            <person name="Labutti K."/>
            <person name="Andreopoulos B."/>
            <person name="Lipzen A."/>
            <person name="Chen C."/>
            <person name="Yanf M."/>
            <person name="Daum C."/>
            <person name="Ng V."/>
            <person name="Clum A."/>
            <person name="Steindorff A."/>
            <person name="Ohm R."/>
            <person name="Martin F."/>
            <person name="Silar P."/>
            <person name="Natvig D."/>
            <person name="Lalanne C."/>
            <person name="Gautier V."/>
            <person name="Ament-Velasquez S.L."/>
            <person name="Kruys A."/>
            <person name="Hutchinson M.I."/>
            <person name="Powell A.J."/>
            <person name="Barry K."/>
            <person name="Miller A.N."/>
            <person name="Grigoriev I.V."/>
            <person name="Debuchy R."/>
            <person name="Gladieux P."/>
            <person name="Thoren M.H."/>
            <person name="Johannesson H."/>
        </authorList>
    </citation>
    <scope>NUCLEOTIDE SEQUENCE</scope>
    <source>
        <strain evidence="2">CBS 118394</strain>
    </source>
</reference>
<protein>
    <submittedName>
        <fullName evidence="2">Uncharacterized protein</fullName>
    </submittedName>
</protein>
<feature type="region of interest" description="Disordered" evidence="1">
    <location>
        <begin position="35"/>
        <end position="56"/>
    </location>
</feature>
<evidence type="ECO:0000256" key="1">
    <source>
        <dbReference type="SAM" id="MobiDB-lite"/>
    </source>
</evidence>
<comment type="caution">
    <text evidence="2">The sequence shown here is derived from an EMBL/GenBank/DDBJ whole genome shotgun (WGS) entry which is preliminary data.</text>
</comment>
<proteinExistence type="predicted"/>
<organism evidence="2 3">
    <name type="scientific">Apodospora peruviana</name>
    <dbReference type="NCBI Taxonomy" id="516989"/>
    <lineage>
        <taxon>Eukaryota</taxon>
        <taxon>Fungi</taxon>
        <taxon>Dikarya</taxon>
        <taxon>Ascomycota</taxon>
        <taxon>Pezizomycotina</taxon>
        <taxon>Sordariomycetes</taxon>
        <taxon>Sordariomycetidae</taxon>
        <taxon>Sordariales</taxon>
        <taxon>Lasiosphaeriaceae</taxon>
        <taxon>Apodospora</taxon>
    </lineage>
</organism>
<reference evidence="2" key="1">
    <citation type="journal article" date="2023" name="Mol. Phylogenet. Evol.">
        <title>Genome-scale phylogeny and comparative genomics of the fungal order Sordariales.</title>
        <authorList>
            <person name="Hensen N."/>
            <person name="Bonometti L."/>
            <person name="Westerberg I."/>
            <person name="Brannstrom I.O."/>
            <person name="Guillou S."/>
            <person name="Cros-Aarteil S."/>
            <person name="Calhoun S."/>
            <person name="Haridas S."/>
            <person name="Kuo A."/>
            <person name="Mondo S."/>
            <person name="Pangilinan J."/>
            <person name="Riley R."/>
            <person name="LaButti K."/>
            <person name="Andreopoulos B."/>
            <person name="Lipzen A."/>
            <person name="Chen C."/>
            <person name="Yan M."/>
            <person name="Daum C."/>
            <person name="Ng V."/>
            <person name="Clum A."/>
            <person name="Steindorff A."/>
            <person name="Ohm R.A."/>
            <person name="Martin F."/>
            <person name="Silar P."/>
            <person name="Natvig D.O."/>
            <person name="Lalanne C."/>
            <person name="Gautier V."/>
            <person name="Ament-Velasquez S.L."/>
            <person name="Kruys A."/>
            <person name="Hutchinson M.I."/>
            <person name="Powell A.J."/>
            <person name="Barry K."/>
            <person name="Miller A.N."/>
            <person name="Grigoriev I.V."/>
            <person name="Debuchy R."/>
            <person name="Gladieux P."/>
            <person name="Hiltunen Thoren M."/>
            <person name="Johannesson H."/>
        </authorList>
    </citation>
    <scope>NUCLEOTIDE SEQUENCE</scope>
    <source>
        <strain evidence="2">CBS 118394</strain>
    </source>
</reference>
<accession>A0AAE0M0X8</accession>
<dbReference type="AlphaFoldDB" id="A0AAE0M0X8"/>
<sequence>MTLAVAARTTHSFNLSVLSSLRPLAHQGWSRHVQNHRNRHPASPCLTTNSQANHNYNTSESTRHILITAIDFRVRHPVNTPFEPCQYWPWNLRSVRLPPSATSSKDSTLHKKCDGYYGKPEDTATIIIMHTPRSNHKQSGKAIGYHSDFPSLEDSKEIRIYASGICSEDSQMMILAAELQLHLSISICPVAPTNKPTPERL</sequence>
<evidence type="ECO:0000313" key="2">
    <source>
        <dbReference type="EMBL" id="KAK3315151.1"/>
    </source>
</evidence>
<keyword evidence="3" id="KW-1185">Reference proteome</keyword>
<gene>
    <name evidence="2" type="ORF">B0H66DRAFT_536036</name>
</gene>